<dbReference type="SUPFAM" id="SSF81321">
    <property type="entry name" value="Family A G protein-coupled receptor-like"/>
    <property type="match status" value="1"/>
</dbReference>
<dbReference type="AlphaFoldDB" id="A0A915KRC1"/>
<evidence type="ECO:0000313" key="6">
    <source>
        <dbReference type="Proteomes" id="UP000887565"/>
    </source>
</evidence>
<proteinExistence type="predicted"/>
<sequence>MIKIYCAFALKAKDQLSPPLLGVCAVSRSRFPPAFATFPRQEWDDFFKRETGAGGIATYHIYMHLVEKSAVMKPFDCFKYAGTMYIPIHFSYWMVLLTSIDRSIAIFSPNFYKTDGHMTLLNKAVLLIICLEFIELFAFNVDNFSQEPIVLCALTSAMGIHTQFYSILVSTVLSTIPPLIYCVCFIYLLFQWYQKRSSTSADIVAVKRRLKNRVTWTLAFMATWQVVTIVIACTYSLLSYDFAYHGDKASYMFTGCLVNMNGTVFLLGNVIYLKKFRSTAAKVIRCKSLNSVANVN</sequence>
<dbReference type="Gene3D" id="1.20.1070.10">
    <property type="entry name" value="Rhodopsin 7-helix transmembrane proteins"/>
    <property type="match status" value="1"/>
</dbReference>
<reference evidence="7" key="1">
    <citation type="submission" date="2022-11" db="UniProtKB">
        <authorList>
            <consortium name="WormBaseParasite"/>
        </authorList>
    </citation>
    <scope>IDENTIFICATION</scope>
</reference>
<feature type="transmembrane region" description="Helical" evidence="5">
    <location>
        <begin position="164"/>
        <end position="190"/>
    </location>
</feature>
<keyword evidence="4 5" id="KW-0472">Membrane</keyword>
<evidence type="ECO:0000256" key="1">
    <source>
        <dbReference type="ARBA" id="ARBA00004370"/>
    </source>
</evidence>
<dbReference type="InterPro" id="IPR019424">
    <property type="entry name" value="7TM_GPCR_Srsx"/>
</dbReference>
<evidence type="ECO:0000256" key="3">
    <source>
        <dbReference type="ARBA" id="ARBA00022989"/>
    </source>
</evidence>
<keyword evidence="6" id="KW-1185">Reference proteome</keyword>
<feature type="transmembrane region" description="Helical" evidence="5">
    <location>
        <begin position="216"/>
        <end position="238"/>
    </location>
</feature>
<evidence type="ECO:0000256" key="2">
    <source>
        <dbReference type="ARBA" id="ARBA00022692"/>
    </source>
</evidence>
<feature type="transmembrane region" description="Helical" evidence="5">
    <location>
        <begin position="124"/>
        <end position="141"/>
    </location>
</feature>
<keyword evidence="2 5" id="KW-0812">Transmembrane</keyword>
<accession>A0A915KRC1</accession>
<dbReference type="GO" id="GO:0016020">
    <property type="term" value="C:membrane"/>
    <property type="evidence" value="ECO:0007669"/>
    <property type="project" value="UniProtKB-SubCell"/>
</dbReference>
<evidence type="ECO:0000256" key="5">
    <source>
        <dbReference type="SAM" id="Phobius"/>
    </source>
</evidence>
<dbReference type="Pfam" id="PF10320">
    <property type="entry name" value="7TM_GPCR_Srsx"/>
    <property type="match status" value="1"/>
</dbReference>
<dbReference type="PROSITE" id="PS00237">
    <property type="entry name" value="G_PROTEIN_RECEP_F1_1"/>
    <property type="match status" value="1"/>
</dbReference>
<comment type="subcellular location">
    <subcellularLocation>
        <location evidence="1">Membrane</location>
    </subcellularLocation>
</comment>
<protein>
    <submittedName>
        <fullName evidence="7">G-protein coupled receptors family 1 profile domain-containing protein</fullName>
    </submittedName>
</protein>
<dbReference type="Proteomes" id="UP000887565">
    <property type="component" value="Unplaced"/>
</dbReference>
<organism evidence="6 7">
    <name type="scientific">Romanomermis culicivorax</name>
    <name type="common">Nematode worm</name>
    <dbReference type="NCBI Taxonomy" id="13658"/>
    <lineage>
        <taxon>Eukaryota</taxon>
        <taxon>Metazoa</taxon>
        <taxon>Ecdysozoa</taxon>
        <taxon>Nematoda</taxon>
        <taxon>Enoplea</taxon>
        <taxon>Dorylaimia</taxon>
        <taxon>Mermithida</taxon>
        <taxon>Mermithoidea</taxon>
        <taxon>Mermithidae</taxon>
        <taxon>Romanomermis</taxon>
    </lineage>
</organism>
<feature type="transmembrane region" description="Helical" evidence="5">
    <location>
        <begin position="250"/>
        <end position="272"/>
    </location>
</feature>
<dbReference type="InterPro" id="IPR000276">
    <property type="entry name" value="GPCR_Rhodpsn"/>
</dbReference>
<evidence type="ECO:0000256" key="4">
    <source>
        <dbReference type="ARBA" id="ARBA00023136"/>
    </source>
</evidence>
<dbReference type="GO" id="GO:0004930">
    <property type="term" value="F:G protein-coupled receptor activity"/>
    <property type="evidence" value="ECO:0007669"/>
    <property type="project" value="InterPro"/>
</dbReference>
<evidence type="ECO:0000313" key="7">
    <source>
        <dbReference type="WBParaSite" id="nRc.2.0.1.t41019-RA"/>
    </source>
</evidence>
<keyword evidence="3 5" id="KW-1133">Transmembrane helix</keyword>
<name>A0A915KRC1_ROMCU</name>
<dbReference type="WBParaSite" id="nRc.2.0.1.t41019-RA">
    <property type="protein sequence ID" value="nRc.2.0.1.t41019-RA"/>
    <property type="gene ID" value="nRc.2.0.1.g41019"/>
</dbReference>